<protein>
    <submittedName>
        <fullName evidence="1">Uncharacterized protein</fullName>
    </submittedName>
</protein>
<sequence length="122" mass="13731">MNQVVGISPGLILLPAREYVWELKNRVEIKIPNEGLISEHLQSDELSEGVKIVGDDAFLVFDDNMLSLWEIPRILFARKLYPQLEANQAFNVTTLEVSEGEITIYGEVIESVEATETAREAL</sequence>
<reference evidence="1" key="1">
    <citation type="journal article" date="2015" name="Nature">
        <title>Complex archaea that bridge the gap between prokaryotes and eukaryotes.</title>
        <authorList>
            <person name="Spang A."/>
            <person name="Saw J.H."/>
            <person name="Jorgensen S.L."/>
            <person name="Zaremba-Niedzwiedzka K."/>
            <person name="Martijn J."/>
            <person name="Lind A.E."/>
            <person name="van Eijk R."/>
            <person name="Schleper C."/>
            <person name="Guy L."/>
            <person name="Ettema T.J."/>
        </authorList>
    </citation>
    <scope>NUCLEOTIDE SEQUENCE</scope>
</reference>
<comment type="caution">
    <text evidence="1">The sequence shown here is derived from an EMBL/GenBank/DDBJ whole genome shotgun (WGS) entry which is preliminary data.</text>
</comment>
<evidence type="ECO:0000313" key="1">
    <source>
        <dbReference type="EMBL" id="KKL79063.1"/>
    </source>
</evidence>
<dbReference type="AlphaFoldDB" id="A0A0F9EY82"/>
<gene>
    <name evidence="1" type="ORF">LCGC14_2018590</name>
</gene>
<proteinExistence type="predicted"/>
<dbReference type="EMBL" id="LAZR01023277">
    <property type="protein sequence ID" value="KKL79063.1"/>
    <property type="molecule type" value="Genomic_DNA"/>
</dbReference>
<accession>A0A0F9EY82</accession>
<organism evidence="1">
    <name type="scientific">marine sediment metagenome</name>
    <dbReference type="NCBI Taxonomy" id="412755"/>
    <lineage>
        <taxon>unclassified sequences</taxon>
        <taxon>metagenomes</taxon>
        <taxon>ecological metagenomes</taxon>
    </lineage>
</organism>
<name>A0A0F9EY82_9ZZZZ</name>